<keyword evidence="2" id="KW-1185">Reference proteome</keyword>
<evidence type="ECO:0000313" key="2">
    <source>
        <dbReference type="Proteomes" id="UP001596022"/>
    </source>
</evidence>
<evidence type="ECO:0000313" key="1">
    <source>
        <dbReference type="EMBL" id="MFC4619254.1"/>
    </source>
</evidence>
<evidence type="ECO:0008006" key="3">
    <source>
        <dbReference type="Google" id="ProtNLM"/>
    </source>
</evidence>
<name>A0ABV9GNV7_9BACL</name>
<proteinExistence type="predicted"/>
<protein>
    <recommendedName>
        <fullName evidence="3">Lysophospholipase L1-like esterase</fullName>
    </recommendedName>
</protein>
<dbReference type="InterPro" id="IPR036514">
    <property type="entry name" value="SGNH_hydro_sf"/>
</dbReference>
<accession>A0ABV9GNV7</accession>
<comment type="caution">
    <text evidence="1">The sequence shown here is derived from an EMBL/GenBank/DDBJ whole genome shotgun (WGS) entry which is preliminary data.</text>
</comment>
<dbReference type="Gene3D" id="3.40.50.1110">
    <property type="entry name" value="SGNH hydrolase"/>
    <property type="match status" value="1"/>
</dbReference>
<dbReference type="EMBL" id="JBHSFW010000006">
    <property type="protein sequence ID" value="MFC4619254.1"/>
    <property type="molecule type" value="Genomic_DNA"/>
</dbReference>
<dbReference type="Proteomes" id="UP001596022">
    <property type="component" value="Unassembled WGS sequence"/>
</dbReference>
<organism evidence="1 2">
    <name type="scientific">Camelliibacillus cellulosilyticus</name>
    <dbReference type="NCBI Taxonomy" id="2174486"/>
    <lineage>
        <taxon>Bacteria</taxon>
        <taxon>Bacillati</taxon>
        <taxon>Bacillota</taxon>
        <taxon>Bacilli</taxon>
        <taxon>Bacillales</taxon>
        <taxon>Sporolactobacillaceae</taxon>
        <taxon>Camelliibacillus</taxon>
    </lineage>
</organism>
<dbReference type="RefSeq" id="WP_376846347.1">
    <property type="nucleotide sequence ID" value="NZ_JBHSFW010000006.1"/>
</dbReference>
<reference evidence="2" key="1">
    <citation type="journal article" date="2019" name="Int. J. Syst. Evol. Microbiol.">
        <title>The Global Catalogue of Microorganisms (GCM) 10K type strain sequencing project: providing services to taxonomists for standard genome sequencing and annotation.</title>
        <authorList>
            <consortium name="The Broad Institute Genomics Platform"/>
            <consortium name="The Broad Institute Genome Sequencing Center for Infectious Disease"/>
            <person name="Wu L."/>
            <person name="Ma J."/>
        </authorList>
    </citation>
    <scope>NUCLEOTIDE SEQUENCE [LARGE SCALE GENOMIC DNA]</scope>
    <source>
        <strain evidence="2">CGMCC 1.16306</strain>
    </source>
</reference>
<gene>
    <name evidence="1" type="ORF">ACFO4N_11065</name>
</gene>
<dbReference type="SUPFAM" id="SSF52266">
    <property type="entry name" value="SGNH hydrolase"/>
    <property type="match status" value="1"/>
</dbReference>
<sequence length="275" mass="30664">MKKLMTVSVIVILLAVVFLGQWHWKNELRHNLETAKAQMAQSPTDVEIEDTGADNIDMNQGMSSTEQTHDLEKLTKNLPDSLRDKVISAANKQKPIQLVLAGGDHIQGLGGRLQQALDKAYGNHIFQVREIAFIGKNSLFDVYQGKLYQKITESKPDVVLFTSMLANDIGKVSTTDSARVPVLIGNELKKQNPAVDYLIEPSNPVTFNAGVNERVDKVKEEAQNSNIPYLDHMSRWPEGQDLSKVLKPNGSTPNKDGMKIWSDFLSDYFTGKKVD</sequence>